<name>W8KW55_9GAMM</name>
<dbReference type="PANTHER" id="PTHR15020:SF50">
    <property type="entry name" value="UPF0659 PROTEIN YMR090W"/>
    <property type="match status" value="1"/>
</dbReference>
<proteinExistence type="predicted"/>
<dbReference type="Proteomes" id="UP000019442">
    <property type="component" value="Chromosome"/>
</dbReference>
<dbReference type="InterPro" id="IPR036291">
    <property type="entry name" value="NAD(P)-bd_dom_sf"/>
</dbReference>
<organism evidence="2 3">
    <name type="scientific">Ectothiorhodospira haloalkaliphila</name>
    <dbReference type="NCBI Taxonomy" id="421628"/>
    <lineage>
        <taxon>Bacteria</taxon>
        <taxon>Pseudomonadati</taxon>
        <taxon>Pseudomonadota</taxon>
        <taxon>Gammaproteobacteria</taxon>
        <taxon>Chromatiales</taxon>
        <taxon>Ectothiorhodospiraceae</taxon>
        <taxon>Ectothiorhodospira</taxon>
    </lineage>
</organism>
<feature type="domain" description="NAD(P)-binding" evidence="1">
    <location>
        <begin position="7"/>
        <end position="193"/>
    </location>
</feature>
<dbReference type="OrthoDB" id="9803892at2"/>
<dbReference type="SUPFAM" id="SSF51735">
    <property type="entry name" value="NAD(P)-binding Rossmann-fold domains"/>
    <property type="match status" value="1"/>
</dbReference>
<gene>
    <name evidence="2" type="ORF">M911_12245</name>
</gene>
<evidence type="ECO:0000259" key="1">
    <source>
        <dbReference type="Pfam" id="PF13460"/>
    </source>
</evidence>
<dbReference type="Pfam" id="PF13460">
    <property type="entry name" value="NAD_binding_10"/>
    <property type="match status" value="1"/>
</dbReference>
<accession>W8KW55</accession>
<dbReference type="KEGG" id="hhc:M911_12245"/>
<evidence type="ECO:0000313" key="3">
    <source>
        <dbReference type="Proteomes" id="UP000019442"/>
    </source>
</evidence>
<dbReference type="AlphaFoldDB" id="W8KW55"/>
<reference evidence="3" key="2">
    <citation type="submission" date="2014-02" db="EMBL/GenBank/DDBJ databases">
        <title>Draft Genome Sequence of extremely halophilic bacteria Halorhodospira halochloris.</title>
        <authorList>
            <person name="Singh K.S."/>
        </authorList>
    </citation>
    <scope>NUCLEOTIDE SEQUENCE [LARGE SCALE GENOMIC DNA]</scope>
    <source>
        <strain evidence="3">A</strain>
    </source>
</reference>
<dbReference type="Gene3D" id="3.40.50.720">
    <property type="entry name" value="NAD(P)-binding Rossmann-like Domain"/>
    <property type="match status" value="1"/>
</dbReference>
<dbReference type="HOGENOM" id="CLU_025711_4_5_6"/>
<keyword evidence="3" id="KW-1185">Reference proteome</keyword>
<dbReference type="PANTHER" id="PTHR15020">
    <property type="entry name" value="FLAVIN REDUCTASE-RELATED"/>
    <property type="match status" value="1"/>
</dbReference>
<dbReference type="RefSeq" id="WP_025282281.1">
    <property type="nucleotide sequence ID" value="NZ_CP007268.1"/>
</dbReference>
<sequence>MKIAVFGGTRGVGAQVVEQAVKRGHSCRVLARNPESVPDLPEVVAIKGDVLDPDAVSRVLEGCEAVVISLGPTRKSPPTVCSEGTRLIIEAMQRHGIQRVVAVSSMGVGESAQQVPLFFKIVSAIFLRGVMKDKEAQEKILKESPLDWTIVRPGGLFDGPPTGNYQAGVDVDTIAARISRADVASFVLIQLDDETYLRQAPHVT</sequence>
<dbReference type="CDD" id="cd05244">
    <property type="entry name" value="BVR-B_like_SDR_a"/>
    <property type="match status" value="1"/>
</dbReference>
<dbReference type="InterPro" id="IPR016040">
    <property type="entry name" value="NAD(P)-bd_dom"/>
</dbReference>
<evidence type="ECO:0000313" key="2">
    <source>
        <dbReference type="EMBL" id="AHK79791.1"/>
    </source>
</evidence>
<protein>
    <submittedName>
        <fullName evidence="2">Epimerase</fullName>
    </submittedName>
</protein>
<reference evidence="2 3" key="1">
    <citation type="journal article" date="2014" name="J Genomics">
        <title>Draft Genome Sequence of the Extremely Halophilic Phototrophic Purple Sulfur Bacterium Halorhodospira halochloris.</title>
        <authorList>
            <person name="Singh K.S."/>
            <person name="Kirksey J."/>
            <person name="Hoff W.D."/>
            <person name="Deole R."/>
        </authorList>
    </citation>
    <scope>NUCLEOTIDE SEQUENCE [LARGE SCALE GENOMIC DNA]</scope>
    <source>
        <strain evidence="2 3">A</strain>
    </source>
</reference>
<dbReference type="EMBL" id="CP007268">
    <property type="protein sequence ID" value="AHK79791.1"/>
    <property type="molecule type" value="Genomic_DNA"/>
</dbReference>